<feature type="coiled-coil region" evidence="1">
    <location>
        <begin position="371"/>
        <end position="398"/>
    </location>
</feature>
<keyword evidence="4" id="KW-0808">Transferase</keyword>
<feature type="region of interest" description="Disordered" evidence="2">
    <location>
        <begin position="1"/>
        <end position="25"/>
    </location>
</feature>
<sequence>MRGQQQADPGGRAHGTRGDVPATLPTDPLAALSLLVDTDPVAATEQLDARLAALADGGPGDPEDEPRLLVLRARARHFRRDLRAHEDTARALELLDSASEPLLCAQALNMHAISSGYLGDLHAQLRCLDRGLEALLRTSGAESTRLRSVMRHNLAVALYDLGDARGALGLLEDARREARSLGHPRQQEWVLMSSVAAASFLLRGYEGQPPVDGEERDALLALVDEWTDEAVAAAERAVAVGEGMANRRGASWCLARRAQLRGDLDAALRHARDTVQLVGTLGEVDVLARSRALLAEVLLERGELDEAERILLDATASTDRLGSVTSVMVWHMLATCRERRGDLVGALAAMRRYVTAVTASRDMQVHSTAAVNAARLRREELERERDTWRRTSESERRAARVDALTGIDNRRSFTDAMADHATAGTRLALAIVDLDHFKAVNDRYGHVVGDEVLVRVAAAMSAALVGVAGAGFYRVGGEEFVVTFPVHDLDAAAVAHVVDTVRTAVTAVDFSDVPALLDEHGPLQVSASAGATIGVPVDAASPAGDLLRAADRHLYEAKRSGRDRLVGP</sequence>
<dbReference type="SUPFAM" id="SSF48452">
    <property type="entry name" value="TPR-like"/>
    <property type="match status" value="1"/>
</dbReference>
<keyword evidence="1" id="KW-0175">Coiled coil</keyword>
<dbReference type="InterPro" id="IPR029787">
    <property type="entry name" value="Nucleotide_cyclase"/>
</dbReference>
<dbReference type="InterPro" id="IPR000160">
    <property type="entry name" value="GGDEF_dom"/>
</dbReference>
<evidence type="ECO:0000313" key="4">
    <source>
        <dbReference type="EMBL" id="MFC5382522.1"/>
    </source>
</evidence>
<evidence type="ECO:0000256" key="2">
    <source>
        <dbReference type="SAM" id="MobiDB-lite"/>
    </source>
</evidence>
<dbReference type="PROSITE" id="PS50887">
    <property type="entry name" value="GGDEF"/>
    <property type="match status" value="1"/>
</dbReference>
<comment type="caution">
    <text evidence="4">The sequence shown here is derived from an EMBL/GenBank/DDBJ whole genome shotgun (WGS) entry which is preliminary data.</text>
</comment>
<dbReference type="Gene3D" id="1.25.40.10">
    <property type="entry name" value="Tetratricopeptide repeat domain"/>
    <property type="match status" value="1"/>
</dbReference>
<dbReference type="InterPro" id="IPR011990">
    <property type="entry name" value="TPR-like_helical_dom_sf"/>
</dbReference>
<proteinExistence type="predicted"/>
<dbReference type="RefSeq" id="WP_340270148.1">
    <property type="nucleotide sequence ID" value="NZ_JBBEOG010000006.1"/>
</dbReference>
<dbReference type="PANTHER" id="PTHR45138:SF9">
    <property type="entry name" value="DIGUANYLATE CYCLASE DGCM-RELATED"/>
    <property type="match status" value="1"/>
</dbReference>
<organism evidence="4 5">
    <name type="scientific">Aquipuribacter nitratireducens</name>
    <dbReference type="NCBI Taxonomy" id="650104"/>
    <lineage>
        <taxon>Bacteria</taxon>
        <taxon>Bacillati</taxon>
        <taxon>Actinomycetota</taxon>
        <taxon>Actinomycetes</taxon>
        <taxon>Micrococcales</taxon>
        <taxon>Intrasporangiaceae</taxon>
        <taxon>Aquipuribacter</taxon>
    </lineage>
</organism>
<dbReference type="Pfam" id="PF00990">
    <property type="entry name" value="GGDEF"/>
    <property type="match status" value="1"/>
</dbReference>
<keyword evidence="4" id="KW-0548">Nucleotidyltransferase</keyword>
<dbReference type="PANTHER" id="PTHR45138">
    <property type="entry name" value="REGULATORY COMPONENTS OF SENSORY TRANSDUCTION SYSTEM"/>
    <property type="match status" value="1"/>
</dbReference>
<dbReference type="InterPro" id="IPR050469">
    <property type="entry name" value="Diguanylate_Cyclase"/>
</dbReference>
<name>A0ABW0GSL0_9MICO</name>
<reference evidence="5" key="1">
    <citation type="journal article" date="2019" name="Int. J. Syst. Evol. Microbiol.">
        <title>The Global Catalogue of Microorganisms (GCM) 10K type strain sequencing project: providing services to taxonomists for standard genome sequencing and annotation.</title>
        <authorList>
            <consortium name="The Broad Institute Genomics Platform"/>
            <consortium name="The Broad Institute Genome Sequencing Center for Infectious Disease"/>
            <person name="Wu L."/>
            <person name="Ma J."/>
        </authorList>
    </citation>
    <scope>NUCLEOTIDE SEQUENCE [LARGE SCALE GENOMIC DNA]</scope>
    <source>
        <strain evidence="5">CCUG 43114</strain>
    </source>
</reference>
<dbReference type="SUPFAM" id="SSF55073">
    <property type="entry name" value="Nucleotide cyclase"/>
    <property type="match status" value="1"/>
</dbReference>
<evidence type="ECO:0000256" key="1">
    <source>
        <dbReference type="SAM" id="Coils"/>
    </source>
</evidence>
<dbReference type="CDD" id="cd01949">
    <property type="entry name" value="GGDEF"/>
    <property type="match status" value="1"/>
</dbReference>
<keyword evidence="5" id="KW-1185">Reference proteome</keyword>
<protein>
    <submittedName>
        <fullName evidence="4">Diguanylate cyclase</fullName>
        <ecNumber evidence="4">2.7.7.65</ecNumber>
    </submittedName>
</protein>
<feature type="domain" description="GGDEF" evidence="3">
    <location>
        <begin position="425"/>
        <end position="568"/>
    </location>
</feature>
<dbReference type="Proteomes" id="UP001596122">
    <property type="component" value="Unassembled WGS sequence"/>
</dbReference>
<evidence type="ECO:0000313" key="5">
    <source>
        <dbReference type="Proteomes" id="UP001596122"/>
    </source>
</evidence>
<dbReference type="EMBL" id="JBHSLD010000028">
    <property type="protein sequence ID" value="MFC5382522.1"/>
    <property type="molecule type" value="Genomic_DNA"/>
</dbReference>
<dbReference type="EC" id="2.7.7.65" evidence="4"/>
<dbReference type="InterPro" id="IPR043128">
    <property type="entry name" value="Rev_trsase/Diguanyl_cyclase"/>
</dbReference>
<dbReference type="NCBIfam" id="TIGR00254">
    <property type="entry name" value="GGDEF"/>
    <property type="match status" value="1"/>
</dbReference>
<accession>A0ABW0GSL0</accession>
<evidence type="ECO:0000259" key="3">
    <source>
        <dbReference type="PROSITE" id="PS50887"/>
    </source>
</evidence>
<dbReference type="GO" id="GO:0052621">
    <property type="term" value="F:diguanylate cyclase activity"/>
    <property type="evidence" value="ECO:0007669"/>
    <property type="project" value="UniProtKB-EC"/>
</dbReference>
<dbReference type="Gene3D" id="3.30.70.270">
    <property type="match status" value="1"/>
</dbReference>
<dbReference type="SMART" id="SM00267">
    <property type="entry name" value="GGDEF"/>
    <property type="match status" value="1"/>
</dbReference>
<gene>
    <name evidence="4" type="ORF">ACFPJ6_17300</name>
</gene>